<dbReference type="GO" id="GO:0030833">
    <property type="term" value="P:regulation of actin filament polymerization"/>
    <property type="evidence" value="ECO:0007669"/>
    <property type="project" value="InterPro"/>
</dbReference>
<evidence type="ECO:0000313" key="13">
    <source>
        <dbReference type="Proteomes" id="UP000007110"/>
    </source>
</evidence>
<dbReference type="AlphaFoldDB" id="A0A7M7P8G7"/>
<keyword evidence="13" id="KW-1185">Reference proteome</keyword>
<evidence type="ECO:0000256" key="8">
    <source>
        <dbReference type="ARBA" id="ARBA00023242"/>
    </source>
</evidence>
<keyword evidence="9" id="KW-0966">Cell projection</keyword>
<proteinExistence type="inferred from homology"/>
<comment type="function">
    <text evidence="10">Component of the Arp2/3 complex, a multiprotein complex that mediates actin polymerization upon stimulation by nucleation-promoting factor (NPF). The Arp2/3 complex mediates the formation of branched actin networks in the cytoplasm, providing the force for cell motility. In addition to its role in the cytoplasmic cytoskeleton, the Arp2/3 complex also promotes actin polymerization in the nucleus, thereby regulating gene transcription and repair of damaged DNA. The Arp2/3 complex promotes homologous recombination (HR) repair in response to DNA damage by promoting nuclear actin polymerization, leading to drive motility of double-strand breaks (DSBs).</text>
</comment>
<evidence type="ECO:0000256" key="1">
    <source>
        <dbReference type="ARBA" id="ARBA00004123"/>
    </source>
</evidence>
<dbReference type="GO" id="GO:0005634">
    <property type="term" value="C:nucleus"/>
    <property type="evidence" value="ECO:0007669"/>
    <property type="project" value="UniProtKB-SubCell"/>
</dbReference>
<evidence type="ECO:0000256" key="10">
    <source>
        <dbReference type="ARBA" id="ARBA00045382"/>
    </source>
</evidence>
<dbReference type="PIRSF" id="PIRSF016315">
    <property type="entry name" value="ARP2/3_P21-Arc"/>
    <property type="match status" value="1"/>
</dbReference>
<evidence type="ECO:0000256" key="3">
    <source>
        <dbReference type="ARBA" id="ARBA00004316"/>
    </source>
</evidence>
<keyword evidence="6 11" id="KW-0009">Actin-binding</keyword>
<name>A0A7M7P8G7_STRPU</name>
<organism evidence="12 13">
    <name type="scientific">Strongylocentrotus purpuratus</name>
    <name type="common">Purple sea urchin</name>
    <dbReference type="NCBI Taxonomy" id="7668"/>
    <lineage>
        <taxon>Eukaryota</taxon>
        <taxon>Metazoa</taxon>
        <taxon>Echinodermata</taxon>
        <taxon>Eleutherozoa</taxon>
        <taxon>Echinozoa</taxon>
        <taxon>Echinoidea</taxon>
        <taxon>Euechinoidea</taxon>
        <taxon>Echinacea</taxon>
        <taxon>Camarodonta</taxon>
        <taxon>Echinidea</taxon>
        <taxon>Strongylocentrotidae</taxon>
        <taxon>Strongylocentrotus</taxon>
    </lineage>
</organism>
<dbReference type="GO" id="GO:0005885">
    <property type="term" value="C:Arp2/3 protein complex"/>
    <property type="evidence" value="ECO:0000318"/>
    <property type="project" value="GO_Central"/>
</dbReference>
<reference evidence="12" key="2">
    <citation type="submission" date="2021-01" db="UniProtKB">
        <authorList>
            <consortium name="EnsemblMetazoa"/>
        </authorList>
    </citation>
    <scope>IDENTIFICATION</scope>
</reference>
<comment type="subcellular location">
    <subcellularLocation>
        <location evidence="3">Cell projection</location>
    </subcellularLocation>
    <subcellularLocation>
        <location evidence="2 11">Cytoplasm</location>
        <location evidence="2 11">Cytoskeleton</location>
    </subcellularLocation>
    <subcellularLocation>
        <location evidence="1">Nucleus</location>
    </subcellularLocation>
</comment>
<dbReference type="GeneID" id="115926675"/>
<dbReference type="FunCoup" id="A0A7M7P8G7">
    <property type="interactions" value="2202"/>
</dbReference>
<dbReference type="OrthoDB" id="200404at2759"/>
<dbReference type="PANTHER" id="PTHR12391">
    <property type="entry name" value="ARP2/3 COMPLEX 21 KD SUBUNIT"/>
    <property type="match status" value="1"/>
</dbReference>
<sequence>MISMQMICQIQAYHSQFTDAQLKIGNLALLPLRTKFRGPAPTNSSDDSDIIDEALTYFKANVFFKNFEIKSDADRVLIYITLYITECLKKMQKCASRNEAQKEMTSLAIAKFSIPGEAGFPLNAIYLKPTNRAEEDQMRAYVQQIRQETGQRLVDKVLDPATSRPSKFWMCFTKRKFMDRSLSGPGQ</sequence>
<evidence type="ECO:0000256" key="11">
    <source>
        <dbReference type="PIRNR" id="PIRNR016315"/>
    </source>
</evidence>
<dbReference type="Proteomes" id="UP000007110">
    <property type="component" value="Unassembled WGS sequence"/>
</dbReference>
<dbReference type="KEGG" id="spu:115926675"/>
<protein>
    <recommendedName>
        <fullName evidence="11">Actin-related protein 2/3 complex subunit 3</fullName>
    </recommendedName>
</protein>
<dbReference type="InterPro" id="IPR036753">
    <property type="entry name" value="ARPC3_sf"/>
</dbReference>
<dbReference type="SUPFAM" id="SSF69060">
    <property type="entry name" value="Arp2/3 complex 21 kDa subunit ARPC3"/>
    <property type="match status" value="1"/>
</dbReference>
<evidence type="ECO:0000256" key="7">
    <source>
        <dbReference type="ARBA" id="ARBA00023212"/>
    </source>
</evidence>
<dbReference type="Pfam" id="PF04062">
    <property type="entry name" value="P21-Arc"/>
    <property type="match status" value="1"/>
</dbReference>
<evidence type="ECO:0000256" key="4">
    <source>
        <dbReference type="ARBA" id="ARBA00010856"/>
    </source>
</evidence>
<evidence type="ECO:0000256" key="2">
    <source>
        <dbReference type="ARBA" id="ARBA00004245"/>
    </source>
</evidence>
<dbReference type="GO" id="GO:0042995">
    <property type="term" value="C:cell projection"/>
    <property type="evidence" value="ECO:0007669"/>
    <property type="project" value="UniProtKB-SubCell"/>
</dbReference>
<dbReference type="InParanoid" id="A0A7M7P8G7"/>
<evidence type="ECO:0000256" key="6">
    <source>
        <dbReference type="ARBA" id="ARBA00023203"/>
    </source>
</evidence>
<dbReference type="Gene3D" id="1.10.1760.10">
    <property type="entry name" value="Actin-related protein 2/3 complex subunit 3"/>
    <property type="match status" value="1"/>
</dbReference>
<dbReference type="InterPro" id="IPR007204">
    <property type="entry name" value="ARPC3"/>
</dbReference>
<dbReference type="EnsemblMetazoa" id="XM_030991727">
    <property type="protein sequence ID" value="XP_030847587"/>
    <property type="gene ID" value="LOC115926675"/>
</dbReference>
<dbReference type="FunFam" id="1.10.1760.10:FF:000001">
    <property type="entry name" value="Actin-related protein 2/3 complex subunit 3"/>
    <property type="match status" value="1"/>
</dbReference>
<dbReference type="RefSeq" id="XP_030847587.1">
    <property type="nucleotide sequence ID" value="XM_030991727.1"/>
</dbReference>
<accession>A0A7M7P8G7</accession>
<keyword evidence="8" id="KW-0539">Nucleus</keyword>
<comment type="similarity">
    <text evidence="4 11">Belongs to the ARPC3 family.</text>
</comment>
<evidence type="ECO:0000256" key="9">
    <source>
        <dbReference type="ARBA" id="ARBA00023273"/>
    </source>
</evidence>
<dbReference type="GO" id="GO:0034314">
    <property type="term" value="P:Arp2/3 complex-mediated actin nucleation"/>
    <property type="evidence" value="ECO:0000318"/>
    <property type="project" value="GO_Central"/>
</dbReference>
<comment type="function">
    <text evidence="11">Functions as component of the Arp2/3 complex which is involved in regulation of actin polymerization and together with an activating nucleation-promoting factor (NPF) mediates the formation of branched actin networks.</text>
</comment>
<reference evidence="13" key="1">
    <citation type="submission" date="2015-02" db="EMBL/GenBank/DDBJ databases">
        <title>Genome sequencing for Strongylocentrotus purpuratus.</title>
        <authorList>
            <person name="Murali S."/>
            <person name="Liu Y."/>
            <person name="Vee V."/>
            <person name="English A."/>
            <person name="Wang M."/>
            <person name="Skinner E."/>
            <person name="Han Y."/>
            <person name="Muzny D.M."/>
            <person name="Worley K.C."/>
            <person name="Gibbs R.A."/>
        </authorList>
    </citation>
    <scope>NUCLEOTIDE SEQUENCE</scope>
</reference>
<comment type="subunit">
    <text evidence="11">Component of the Arp2/3 complex.</text>
</comment>
<evidence type="ECO:0000313" key="12">
    <source>
        <dbReference type="EnsemblMetazoa" id="XP_030847587"/>
    </source>
</evidence>
<evidence type="ECO:0000256" key="5">
    <source>
        <dbReference type="ARBA" id="ARBA00022490"/>
    </source>
</evidence>
<keyword evidence="5 11" id="KW-0963">Cytoplasm</keyword>
<dbReference type="GO" id="GO:0003779">
    <property type="term" value="F:actin binding"/>
    <property type="evidence" value="ECO:0007669"/>
    <property type="project" value="UniProtKB-KW"/>
</dbReference>
<keyword evidence="7 11" id="KW-0206">Cytoskeleton</keyword>